<organism evidence="2 3">
    <name type="scientific">Glycomyces luteolus</name>
    <dbReference type="NCBI Taxonomy" id="2670330"/>
    <lineage>
        <taxon>Bacteria</taxon>
        <taxon>Bacillati</taxon>
        <taxon>Actinomycetota</taxon>
        <taxon>Actinomycetes</taxon>
        <taxon>Glycomycetales</taxon>
        <taxon>Glycomycetaceae</taxon>
        <taxon>Glycomyces</taxon>
    </lineage>
</organism>
<evidence type="ECO:0000313" key="3">
    <source>
        <dbReference type="Proteomes" id="UP001146067"/>
    </source>
</evidence>
<keyword evidence="3" id="KW-1185">Reference proteome</keyword>
<evidence type="ECO:0000313" key="2">
    <source>
        <dbReference type="EMBL" id="MDA1359812.1"/>
    </source>
</evidence>
<dbReference type="Proteomes" id="UP001146067">
    <property type="component" value="Unassembled WGS sequence"/>
</dbReference>
<name>A0A9X3P7Q4_9ACTN</name>
<sequence>MEEARRRLAESIRQVAVSGKEILWSPAAVAAVRTLEARQAGQDAEVRILLGNYWLIRWRATRQRSALRKAAAVLGDFDILTQVITSAGAADAVDAAAAQAQADVKAEVDKIEREKEDADPVVAVALSTFVLSHMRLAGADYVTAAQRNLAYSYWLSGRHRGSLDDMAAALALSLEALSAEPDDTPLSMQLIADIAAGVTVFAEAIPTQFLPDLQEQFAPRARRYAAGGYRPESLYAGLGAIALTVWHAYEDENALAEAREVLEQAAAATGPGTEGYVGAKANLGATALLQVRSSGRLDDFKEALVLLSQAAELVDPDHRFYPNVHLALASAYQQRFWGFGNPGDRTAAQQAAVRGCVAISRHPIRGLRDLQRYVKHACGFAEIADDPVAVADLLASIERLRHDWAEALSTSPSVDAQVDEAHGLLTLCLASLRGFEEHLLTTAAADLTSAVSGAQSVSELRRRLGKLGQTLELIGLHRPSPQAWMDLVIVAETMVELTSKGSAFERTVAAHNLALARACQVIAEVDAGAGVETHATAVGTIVDLELVAVSNGDVPARQRLQNAEATAALVDRHWPDQSAPLWEAASALLAEVAAWYLPLPAREDILHRFEDLATRAADRLLQNSTVDGPERALVVLRRDSHLLTIEHRRLRQLDAALERNPELGERYKGLIAAILSNETWRARSSWEDQARFDAHQELESLVNDLLEAPPAEITSGQDSGLAEDCKRTMHLFAGPEHAWALIAGVDIVAIALDVASKELEAIAADVPALATKEMAQLRAAAAGPAPEARFWHEGGSELLRTLRRLGTTVVQPVLNALEQSTASRPAPKLHWVLHGRLTGLPLHIAVLGGISKHDVARPEYLLDRCEVTYGMIDAASEIGTDVASVQQAPSLLAVGAPNDGRKRLEQAESELAIAKQAGPWADPVVLTGADADIEHTVEHLRQASVVHFALHGKANPHHPSQSALYLTGAPLTVEHLLGIDLSHVRLGNLSACQTGVVAAAPLRSQSLSLATGFHLAGISKVIATLWSVPDKTTLDFNTEFYQRIWVDGEFRSDRAASAVREAMIAVRDRTGYIAWPSVWAGFVLVRS</sequence>
<comment type="caution">
    <text evidence="2">The sequence shown here is derived from an EMBL/GenBank/DDBJ whole genome shotgun (WGS) entry which is preliminary data.</text>
</comment>
<dbReference type="EMBL" id="JAPZVP010000006">
    <property type="protein sequence ID" value="MDA1359812.1"/>
    <property type="molecule type" value="Genomic_DNA"/>
</dbReference>
<dbReference type="RefSeq" id="WP_270109697.1">
    <property type="nucleotide sequence ID" value="NZ_JAPZVP010000006.1"/>
</dbReference>
<evidence type="ECO:0000259" key="1">
    <source>
        <dbReference type="Pfam" id="PF12770"/>
    </source>
</evidence>
<dbReference type="AlphaFoldDB" id="A0A9X3P7Q4"/>
<dbReference type="Gene3D" id="1.25.40.10">
    <property type="entry name" value="Tetratricopeptide repeat domain"/>
    <property type="match status" value="1"/>
</dbReference>
<dbReference type="InterPro" id="IPR024983">
    <property type="entry name" value="CHAT_dom"/>
</dbReference>
<reference evidence="2" key="1">
    <citation type="submission" date="2022-12" db="EMBL/GenBank/DDBJ databases">
        <title>Gycomyces niveus sp.nov.,a novel actinomycete isolated from soil in Shouguan.</title>
        <authorList>
            <person name="Yang X."/>
        </authorList>
    </citation>
    <scope>NUCLEOTIDE SEQUENCE</scope>
    <source>
        <strain evidence="2">NEAU-A15</strain>
    </source>
</reference>
<feature type="domain" description="CHAT" evidence="1">
    <location>
        <begin position="800"/>
        <end position="1086"/>
    </location>
</feature>
<gene>
    <name evidence="2" type="ORF">O1R50_09270</name>
</gene>
<accession>A0A9X3P7Q4</accession>
<dbReference type="Pfam" id="PF12770">
    <property type="entry name" value="CHAT"/>
    <property type="match status" value="1"/>
</dbReference>
<dbReference type="InterPro" id="IPR011990">
    <property type="entry name" value="TPR-like_helical_dom_sf"/>
</dbReference>
<proteinExistence type="predicted"/>
<protein>
    <submittedName>
        <fullName evidence="2">CHAT domain-containing protein</fullName>
    </submittedName>
</protein>